<evidence type="ECO:0000256" key="2">
    <source>
        <dbReference type="ARBA" id="ARBA00022679"/>
    </source>
</evidence>
<keyword evidence="3 6" id="KW-0418">Kinase</keyword>
<evidence type="ECO:0000256" key="4">
    <source>
        <dbReference type="SAM" id="MobiDB-lite"/>
    </source>
</evidence>
<feature type="region of interest" description="Disordered" evidence="4">
    <location>
        <begin position="1"/>
        <end position="26"/>
    </location>
</feature>
<dbReference type="EMBL" id="CAXAMM010016747">
    <property type="protein sequence ID" value="CAK9039751.1"/>
    <property type="molecule type" value="Genomic_DNA"/>
</dbReference>
<dbReference type="PROSITE" id="PS50052">
    <property type="entry name" value="GUANYLATE_KINASE_2"/>
    <property type="match status" value="1"/>
</dbReference>
<dbReference type="GO" id="GO:0016301">
    <property type="term" value="F:kinase activity"/>
    <property type="evidence" value="ECO:0007669"/>
    <property type="project" value="UniProtKB-KW"/>
</dbReference>
<proteinExistence type="inferred from homology"/>
<dbReference type="InterPro" id="IPR027417">
    <property type="entry name" value="P-loop_NTPase"/>
</dbReference>
<comment type="similarity">
    <text evidence="1">Belongs to the guanylate kinase family.</text>
</comment>
<protein>
    <submittedName>
        <fullName evidence="6">Guanylate kinase 1 (AtGK1) (GMP kinase 1)</fullName>
    </submittedName>
</protein>
<organism evidence="6 8">
    <name type="scientific">Durusdinium trenchii</name>
    <dbReference type="NCBI Taxonomy" id="1381693"/>
    <lineage>
        <taxon>Eukaryota</taxon>
        <taxon>Sar</taxon>
        <taxon>Alveolata</taxon>
        <taxon>Dinophyceae</taxon>
        <taxon>Suessiales</taxon>
        <taxon>Symbiodiniaceae</taxon>
        <taxon>Durusdinium</taxon>
    </lineage>
</organism>
<keyword evidence="8" id="KW-1185">Reference proteome</keyword>
<reference evidence="6 8" key="1">
    <citation type="submission" date="2024-02" db="EMBL/GenBank/DDBJ databases">
        <authorList>
            <person name="Chen Y."/>
            <person name="Shah S."/>
            <person name="Dougan E. K."/>
            <person name="Thang M."/>
            <person name="Chan C."/>
        </authorList>
    </citation>
    <scope>NUCLEOTIDE SEQUENCE [LARGE SCALE GENOMIC DNA]</scope>
</reference>
<dbReference type="SMART" id="SM00072">
    <property type="entry name" value="GuKc"/>
    <property type="match status" value="1"/>
</dbReference>
<dbReference type="SUPFAM" id="SSF52540">
    <property type="entry name" value="P-loop containing nucleoside triphosphate hydrolases"/>
    <property type="match status" value="1"/>
</dbReference>
<dbReference type="InterPro" id="IPR008145">
    <property type="entry name" value="GK/Ca_channel_bsu"/>
</dbReference>
<dbReference type="EMBL" id="CAXAMM010016758">
    <property type="protein sequence ID" value="CAK9039761.1"/>
    <property type="molecule type" value="Genomic_DNA"/>
</dbReference>
<feature type="domain" description="Guanylate kinase-like" evidence="5">
    <location>
        <begin position="1"/>
        <end position="167"/>
    </location>
</feature>
<dbReference type="PANTHER" id="PTHR23117:SF13">
    <property type="entry name" value="GUANYLATE KINASE"/>
    <property type="match status" value="1"/>
</dbReference>
<dbReference type="Gene3D" id="3.40.50.300">
    <property type="entry name" value="P-loop containing nucleotide triphosphate hydrolases"/>
    <property type="match status" value="1"/>
</dbReference>
<accession>A0ABP0LKP5</accession>
<evidence type="ECO:0000313" key="7">
    <source>
        <dbReference type="EMBL" id="CAK9039761.1"/>
    </source>
</evidence>
<keyword evidence="2" id="KW-0808">Transferase</keyword>
<dbReference type="CDD" id="cd00071">
    <property type="entry name" value="GMPK"/>
    <property type="match status" value="1"/>
</dbReference>
<dbReference type="PANTHER" id="PTHR23117">
    <property type="entry name" value="GUANYLATE KINASE-RELATED"/>
    <property type="match status" value="1"/>
</dbReference>
<gene>
    <name evidence="6" type="ORF">SCF082_LOCUS23231</name>
    <name evidence="7" type="ORF">SCF082_LOCUS23235</name>
</gene>
<sequence length="171" mass="19526">MAEFPDHFGFSVSHTTRDPRPGEQDGVDYHFVKREQMQKDIDAGLFVEHAEVHGNLYGTSISAVQDVTKTGRVCLLDIDVQGAESVRQSPLSKTCSFVFFAPPTADVLEQRLRGRGTETEERIQKRLAGSLRELSIYEGHPEAWDLTLQWYNEQVEDAYVEFRTFLRDQMA</sequence>
<dbReference type="Pfam" id="PF00625">
    <property type="entry name" value="Guanylate_kin"/>
    <property type="match status" value="1"/>
</dbReference>
<dbReference type="Proteomes" id="UP001642464">
    <property type="component" value="Unassembled WGS sequence"/>
</dbReference>
<evidence type="ECO:0000313" key="6">
    <source>
        <dbReference type="EMBL" id="CAK9039751.1"/>
    </source>
</evidence>
<comment type="caution">
    <text evidence="6">The sequence shown here is derived from an EMBL/GenBank/DDBJ whole genome shotgun (WGS) entry which is preliminary data.</text>
</comment>
<dbReference type="PROSITE" id="PS00856">
    <property type="entry name" value="GUANYLATE_KINASE_1"/>
    <property type="match status" value="1"/>
</dbReference>
<evidence type="ECO:0000256" key="1">
    <source>
        <dbReference type="ARBA" id="ARBA00005790"/>
    </source>
</evidence>
<name>A0ABP0LKP5_9DINO</name>
<dbReference type="InterPro" id="IPR008144">
    <property type="entry name" value="Guanylate_kin-like_dom"/>
</dbReference>
<feature type="compositionally biased region" description="Basic and acidic residues" evidence="4">
    <location>
        <begin position="15"/>
        <end position="26"/>
    </location>
</feature>
<dbReference type="InterPro" id="IPR020590">
    <property type="entry name" value="Guanylate_kinase_CS"/>
</dbReference>
<evidence type="ECO:0000313" key="8">
    <source>
        <dbReference type="Proteomes" id="UP001642464"/>
    </source>
</evidence>
<evidence type="ECO:0000256" key="3">
    <source>
        <dbReference type="ARBA" id="ARBA00022777"/>
    </source>
</evidence>
<evidence type="ECO:0000259" key="5">
    <source>
        <dbReference type="PROSITE" id="PS50052"/>
    </source>
</evidence>